<reference evidence="6" key="1">
    <citation type="submission" date="2020-10" db="EMBL/GenBank/DDBJ databases">
        <title>Taxonomic study of unclassified bacteria belonging to the class Ktedonobacteria.</title>
        <authorList>
            <person name="Yabe S."/>
            <person name="Wang C.M."/>
            <person name="Zheng Y."/>
            <person name="Sakai Y."/>
            <person name="Cavaletti L."/>
            <person name="Monciardini P."/>
            <person name="Donadio S."/>
        </authorList>
    </citation>
    <scope>NUCLEOTIDE SEQUENCE</scope>
    <source>
        <strain evidence="6">SOSP1-1</strain>
    </source>
</reference>
<dbReference type="GO" id="GO:0010436">
    <property type="term" value="F:carotenoid dioxygenase activity"/>
    <property type="evidence" value="ECO:0007669"/>
    <property type="project" value="TreeGrafter"/>
</dbReference>
<dbReference type="Pfam" id="PF03055">
    <property type="entry name" value="RPE65"/>
    <property type="match status" value="1"/>
</dbReference>
<organism evidence="6 7">
    <name type="scientific">Ktedonospora formicarum</name>
    <dbReference type="NCBI Taxonomy" id="2778364"/>
    <lineage>
        <taxon>Bacteria</taxon>
        <taxon>Bacillati</taxon>
        <taxon>Chloroflexota</taxon>
        <taxon>Ktedonobacteria</taxon>
        <taxon>Ktedonobacterales</taxon>
        <taxon>Ktedonobacteraceae</taxon>
        <taxon>Ktedonospora</taxon>
    </lineage>
</organism>
<keyword evidence="6" id="KW-0223">Dioxygenase</keyword>
<feature type="binding site" evidence="5">
    <location>
        <position position="286"/>
    </location>
    <ligand>
        <name>Fe cation</name>
        <dbReference type="ChEBI" id="CHEBI:24875"/>
        <note>catalytic</note>
    </ligand>
</feature>
<dbReference type="EMBL" id="BNJF01000002">
    <property type="protein sequence ID" value="GHO46362.1"/>
    <property type="molecule type" value="Genomic_DNA"/>
</dbReference>
<dbReference type="InterPro" id="IPR004294">
    <property type="entry name" value="Carotenoid_Oase"/>
</dbReference>
<dbReference type="GO" id="GO:0016121">
    <property type="term" value="P:carotene catabolic process"/>
    <property type="evidence" value="ECO:0007669"/>
    <property type="project" value="TreeGrafter"/>
</dbReference>
<sequence>MSQTLSQASSFFAPGYSSLEQEVVLDRLPVSGTIPHWLEGSLLRNGPAKFEMGQQNFRHWFDGFGMLHRFTFQQGQISYANKFLRSDSYVQSMEEGRIVGSSFGTDPCKAVFKKTQSVLINTNVSVDQMVGQFVAMTESPIPVRFDPHTLDTLGVVEYDDRLTGHHGCAHPHHDGTARILSFMTEFGPQCEFKVFAIENDSAPHRTPIGSYPVTMPPYIHSFSISEHYIIIAEYPYRLNPLSLQSGKAYVENLQWLPEEGARFVVMDKQDGSIVRIFSTDAFFCFHHINSFEQDGDIFVDLVAYSDATIVKGLYLDQLRGISQEIPTQQPSEFRRYHLPLSSKTEVASYEHITNARIELPTINYQSYNARDYSIAYGVCTDWEHPEVVSNQLVRIDARQKKALTWSEEGCYPGEPIFVEAPEARAEDDGVVLSVVLNGKKGNSFLLVLDAHTFHEIGRAEVPHHIPFGFHGLFFPGIH</sequence>
<keyword evidence="2 5" id="KW-0479">Metal-binding</keyword>
<protein>
    <submittedName>
        <fullName evidence="6">15,15' beta carotene dioxygenase</fullName>
    </submittedName>
</protein>
<proteinExistence type="inferred from homology"/>
<comment type="cofactor">
    <cofactor evidence="5">
        <name>Fe(2+)</name>
        <dbReference type="ChEBI" id="CHEBI:29033"/>
    </cofactor>
    <text evidence="5">Binds 1 Fe(2+) ion per subunit.</text>
</comment>
<dbReference type="PANTHER" id="PTHR10543:SF24">
    <property type="entry name" value="CAROTENOID ISOMEROOXYGENASE"/>
    <property type="match status" value="1"/>
</dbReference>
<feature type="binding site" evidence="5">
    <location>
        <position position="470"/>
    </location>
    <ligand>
        <name>Fe cation</name>
        <dbReference type="ChEBI" id="CHEBI:24875"/>
        <note>catalytic</note>
    </ligand>
</feature>
<dbReference type="Proteomes" id="UP000612362">
    <property type="component" value="Unassembled WGS sequence"/>
</dbReference>
<gene>
    <name evidence="6" type="ORF">KSX_45250</name>
</gene>
<evidence type="ECO:0000313" key="6">
    <source>
        <dbReference type="EMBL" id="GHO46362.1"/>
    </source>
</evidence>
<dbReference type="GO" id="GO:0046872">
    <property type="term" value="F:metal ion binding"/>
    <property type="evidence" value="ECO:0007669"/>
    <property type="project" value="UniProtKB-KW"/>
</dbReference>
<evidence type="ECO:0000256" key="2">
    <source>
        <dbReference type="ARBA" id="ARBA00022723"/>
    </source>
</evidence>
<keyword evidence="4 5" id="KW-0408">Iron</keyword>
<evidence type="ECO:0000256" key="5">
    <source>
        <dbReference type="PIRSR" id="PIRSR604294-1"/>
    </source>
</evidence>
<evidence type="ECO:0000256" key="4">
    <source>
        <dbReference type="ARBA" id="ARBA00023004"/>
    </source>
</evidence>
<feature type="binding site" evidence="5">
    <location>
        <position position="170"/>
    </location>
    <ligand>
        <name>Fe cation</name>
        <dbReference type="ChEBI" id="CHEBI:24875"/>
        <note>catalytic</note>
    </ligand>
</feature>
<dbReference type="AlphaFoldDB" id="A0A8J3MRQ5"/>
<keyword evidence="3" id="KW-0560">Oxidoreductase</keyword>
<dbReference type="RefSeq" id="WP_220195742.1">
    <property type="nucleotide sequence ID" value="NZ_BNJF01000002.1"/>
</dbReference>
<comment type="caution">
    <text evidence="6">The sequence shown here is derived from an EMBL/GenBank/DDBJ whole genome shotgun (WGS) entry which is preliminary data.</text>
</comment>
<evidence type="ECO:0000313" key="7">
    <source>
        <dbReference type="Proteomes" id="UP000612362"/>
    </source>
</evidence>
<feature type="binding site" evidence="5">
    <location>
        <position position="220"/>
    </location>
    <ligand>
        <name>Fe cation</name>
        <dbReference type="ChEBI" id="CHEBI:24875"/>
        <note>catalytic</note>
    </ligand>
</feature>
<accession>A0A8J3MRQ5</accession>
<evidence type="ECO:0000256" key="1">
    <source>
        <dbReference type="ARBA" id="ARBA00006787"/>
    </source>
</evidence>
<evidence type="ECO:0000256" key="3">
    <source>
        <dbReference type="ARBA" id="ARBA00023002"/>
    </source>
</evidence>
<comment type="similarity">
    <text evidence="1">Belongs to the carotenoid oxygenase family.</text>
</comment>
<keyword evidence="7" id="KW-1185">Reference proteome</keyword>
<dbReference type="PANTHER" id="PTHR10543">
    <property type="entry name" value="BETA-CAROTENE DIOXYGENASE"/>
    <property type="match status" value="1"/>
</dbReference>
<name>A0A8J3MRQ5_9CHLR</name>